<feature type="region of interest" description="Disordered" evidence="4">
    <location>
        <begin position="149"/>
        <end position="169"/>
    </location>
</feature>
<proteinExistence type="predicted"/>
<dbReference type="Gene3D" id="1.20.120.1750">
    <property type="match status" value="1"/>
</dbReference>
<evidence type="ECO:0000313" key="5">
    <source>
        <dbReference type="EMBL" id="CAJ2511441.1"/>
    </source>
</evidence>
<dbReference type="Gene3D" id="3.40.50.1820">
    <property type="entry name" value="alpha/beta hydrolase"/>
    <property type="match status" value="1"/>
</dbReference>
<keyword evidence="3" id="KW-0862">Zinc</keyword>
<gene>
    <name evidence="5" type="ORF">KHLLAP_LOCUS11909</name>
</gene>
<dbReference type="EMBL" id="CAUWAG010000018">
    <property type="protein sequence ID" value="CAJ2511441.1"/>
    <property type="molecule type" value="Genomic_DNA"/>
</dbReference>
<dbReference type="InterPro" id="IPR017907">
    <property type="entry name" value="Znf_RING_CS"/>
</dbReference>
<dbReference type="Proteomes" id="UP001295740">
    <property type="component" value="Unassembled WGS sequence"/>
</dbReference>
<evidence type="ECO:0000256" key="3">
    <source>
        <dbReference type="ARBA" id="ARBA00022833"/>
    </source>
</evidence>
<reference evidence="5" key="1">
    <citation type="submission" date="2023-10" db="EMBL/GenBank/DDBJ databases">
        <authorList>
            <person name="Hackl T."/>
        </authorList>
    </citation>
    <scope>NUCLEOTIDE SEQUENCE</scope>
</reference>
<protein>
    <submittedName>
        <fullName evidence="5">Uu.00g070660.m01.CDS01</fullName>
    </submittedName>
</protein>
<dbReference type="PROSITE" id="PS00518">
    <property type="entry name" value="ZF_RING_1"/>
    <property type="match status" value="1"/>
</dbReference>
<evidence type="ECO:0000256" key="4">
    <source>
        <dbReference type="SAM" id="MobiDB-lite"/>
    </source>
</evidence>
<dbReference type="SUPFAM" id="SSF57850">
    <property type="entry name" value="RING/U-box"/>
    <property type="match status" value="1"/>
</dbReference>
<evidence type="ECO:0000256" key="1">
    <source>
        <dbReference type="ARBA" id="ARBA00022723"/>
    </source>
</evidence>
<keyword evidence="1" id="KW-0479">Metal-binding</keyword>
<dbReference type="InterPro" id="IPR029058">
    <property type="entry name" value="AB_hydrolase_fold"/>
</dbReference>
<comment type="caution">
    <text evidence="5">The sequence shown here is derived from an EMBL/GenBank/DDBJ whole genome shotgun (WGS) entry which is preliminary data.</text>
</comment>
<accession>A0AAI8VP44</accession>
<name>A0AAI8VP44_9PEZI</name>
<sequence>MATAEMLPPTWSSTDDDSLRLILDLLAADVSAITSSSKGKQPKGQLSDEELALQLYAEEVEGAAVFASDRRMTRSIQSAVQTDADALTQSEREERMAQNDHDISASLSRGMPETGVEHAAVENPSEADMEIWEKLSALYITGIDDCTDEEPDTEEVDAGLPGQPECSSWAATRQSKKVAQRRPCQACRDPKHFTDLARAPCNHEYCRACLAHLFQDSMLDETLFPPRCCKQPIYTGEEQTISHGAFGPAHAGDCPQDGALQAVLDVAREERWQRCYKCFTMIELNMGCFHMTTSSVEGLDEYTEHHYMLQSMGKEHQADKLGIDGAELVTTASPRVGNQRLIGGLIQRIPHIIRVTSDTDIVPASPPGKGWVHTPVEVSTKRNEDVKTKLEAGLCSDFRGNPPPPNQRVKVKCAATSHTARAAARSATGRSTRSAAPALSTTTLLPVPVPQPKAIRVPVQGLEKAVIAGPFSHLDQGTYLYDRPEQDVYKLLIDCYRLRMDDNLKFDRVLEPDSIYQQHVSSGLPGFRRFVRMAQAILPPWWSEEKQKECEASATGWSDLDVKIQKADIIRCYGDDHFPMQLRFLAEAVYGSGPGGQDGTFMREHMMERERGEFDGTVVYVDTSARRPEE</sequence>
<keyword evidence="2" id="KW-0863">Zinc-finger</keyword>
<dbReference type="GO" id="GO:0008270">
    <property type="term" value="F:zinc ion binding"/>
    <property type="evidence" value="ECO:0007669"/>
    <property type="project" value="UniProtKB-KW"/>
</dbReference>
<evidence type="ECO:0000256" key="2">
    <source>
        <dbReference type="ARBA" id="ARBA00022771"/>
    </source>
</evidence>
<evidence type="ECO:0000313" key="6">
    <source>
        <dbReference type="Proteomes" id="UP001295740"/>
    </source>
</evidence>
<keyword evidence="6" id="KW-1185">Reference proteome</keyword>
<organism evidence="5 6">
    <name type="scientific">Anthostomella pinea</name>
    <dbReference type="NCBI Taxonomy" id="933095"/>
    <lineage>
        <taxon>Eukaryota</taxon>
        <taxon>Fungi</taxon>
        <taxon>Dikarya</taxon>
        <taxon>Ascomycota</taxon>
        <taxon>Pezizomycotina</taxon>
        <taxon>Sordariomycetes</taxon>
        <taxon>Xylariomycetidae</taxon>
        <taxon>Xylariales</taxon>
        <taxon>Xylariaceae</taxon>
        <taxon>Anthostomella</taxon>
    </lineage>
</organism>
<dbReference type="AlphaFoldDB" id="A0AAI8VP44"/>